<geneLocation type="plasmid" evidence="2 3">
    <name>p2</name>
</geneLocation>
<keyword evidence="2" id="KW-0614">Plasmid</keyword>
<organism evidence="2 3">
    <name type="scientific">Priestia megaterium</name>
    <name type="common">Bacillus megaterium</name>
    <dbReference type="NCBI Taxonomy" id="1404"/>
    <lineage>
        <taxon>Bacteria</taxon>
        <taxon>Bacillati</taxon>
        <taxon>Bacillota</taxon>
        <taxon>Bacilli</taxon>
        <taxon>Bacillales</taxon>
        <taxon>Bacillaceae</taxon>
        <taxon>Priestia</taxon>
    </lineage>
</organism>
<gene>
    <name evidence="2" type="ORF">CIB87_28400</name>
</gene>
<accession>A0AA86IFI5</accession>
<evidence type="ECO:0000256" key="1">
    <source>
        <dbReference type="SAM" id="Phobius"/>
    </source>
</evidence>
<feature type="transmembrane region" description="Helical" evidence="1">
    <location>
        <begin position="46"/>
        <end position="71"/>
    </location>
</feature>
<evidence type="ECO:0000313" key="3">
    <source>
        <dbReference type="Proteomes" id="UP000253834"/>
    </source>
</evidence>
<keyword evidence="1" id="KW-0812">Transmembrane</keyword>
<proteinExistence type="predicted"/>
<dbReference type="EMBL" id="CP022676">
    <property type="protein sequence ID" value="AXI32886.1"/>
    <property type="molecule type" value="Genomic_DNA"/>
</dbReference>
<protein>
    <submittedName>
        <fullName evidence="2">Uncharacterized protein</fullName>
    </submittedName>
</protein>
<sequence>MQNKSILAYVLILLTFIVPVYLFINSKVLIPKGYELAIDGYLISRTLIFIFILYLLSKFGYFLFLMSIWLFSTQGSSSIF</sequence>
<keyword evidence="1" id="KW-0472">Membrane</keyword>
<keyword evidence="1" id="KW-1133">Transmembrane helix</keyword>
<reference evidence="2 3" key="1">
    <citation type="submission" date="2017-07" db="EMBL/GenBank/DDBJ databases">
        <title>Isolation and development of strain Bacillus megaterium SR7 for enhanced growth and metabolite production under supercritical carbon dioxide.</title>
        <authorList>
            <person name="Freedman A.J.E."/>
            <person name="Peet K.C."/>
            <person name="Boock J.T."/>
            <person name="Penn K."/>
            <person name="Prather K.L.J."/>
            <person name="Thompson J.R."/>
        </authorList>
    </citation>
    <scope>NUCLEOTIDE SEQUENCE [LARGE SCALE GENOMIC DNA]</scope>
    <source>
        <strain evidence="2 3">SR7</strain>
        <plasmid evidence="2 3">p2</plasmid>
    </source>
</reference>
<evidence type="ECO:0000313" key="2">
    <source>
        <dbReference type="EMBL" id="AXI32886.1"/>
    </source>
</evidence>
<dbReference type="Proteomes" id="UP000253834">
    <property type="component" value="Plasmid p2"/>
</dbReference>
<dbReference type="AlphaFoldDB" id="A0AA86IFI5"/>
<feature type="transmembrane region" description="Helical" evidence="1">
    <location>
        <begin position="6"/>
        <end position="25"/>
    </location>
</feature>
<name>A0AA86IFI5_PRIMG</name>